<dbReference type="OrthoDB" id="1953694at2"/>
<dbReference type="EMBL" id="SOAZ01000027">
    <property type="protein sequence ID" value="TDT50563.1"/>
    <property type="molecule type" value="Genomic_DNA"/>
</dbReference>
<evidence type="ECO:0000313" key="1">
    <source>
        <dbReference type="EMBL" id="TDT50563.1"/>
    </source>
</evidence>
<dbReference type="AlphaFoldDB" id="A0A4R7KA81"/>
<sequence>MLFKPDEVANLKKGSKVLVEIKEGDVRVLKRNYCGVYELYNMNNPYISEYFEDLNLFKNRYGSVHKKFPLYNLSRQRLDIYPAAERMELNEMMKWFSDYGKILYIKSAKVGTLTIEYYRWISDMENTVSNFQIVKDGDEFTLNIAVRNSSERMEMVG</sequence>
<reference evidence="1 2" key="1">
    <citation type="submission" date="2019-03" db="EMBL/GenBank/DDBJ databases">
        <title>Genomic Encyclopedia of Type Strains, Phase IV (KMG-IV): sequencing the most valuable type-strain genomes for metagenomic binning, comparative biology and taxonomic classification.</title>
        <authorList>
            <person name="Goeker M."/>
        </authorList>
    </citation>
    <scope>NUCLEOTIDE SEQUENCE [LARGE SCALE GENOMIC DNA]</scope>
    <source>
        <strain evidence="1 2">DSM 24455</strain>
    </source>
</reference>
<gene>
    <name evidence="1" type="ORF">EDD71_12728</name>
</gene>
<name>A0A4R7KA81_9CLOT</name>
<accession>A0A4R7KA81</accession>
<keyword evidence="2" id="KW-1185">Reference proteome</keyword>
<evidence type="ECO:0000313" key="2">
    <source>
        <dbReference type="Proteomes" id="UP000295325"/>
    </source>
</evidence>
<comment type="caution">
    <text evidence="1">The sequence shown here is derived from an EMBL/GenBank/DDBJ whole genome shotgun (WGS) entry which is preliminary data.</text>
</comment>
<proteinExistence type="predicted"/>
<dbReference type="Proteomes" id="UP000295325">
    <property type="component" value="Unassembled WGS sequence"/>
</dbReference>
<organism evidence="1 2">
    <name type="scientific">Fonticella tunisiensis</name>
    <dbReference type="NCBI Taxonomy" id="1096341"/>
    <lineage>
        <taxon>Bacteria</taxon>
        <taxon>Bacillati</taxon>
        <taxon>Bacillota</taxon>
        <taxon>Clostridia</taxon>
        <taxon>Eubacteriales</taxon>
        <taxon>Clostridiaceae</taxon>
        <taxon>Fonticella</taxon>
    </lineage>
</organism>
<protein>
    <submittedName>
        <fullName evidence="1">Uncharacterized protein</fullName>
    </submittedName>
</protein>
<dbReference type="RefSeq" id="WP_133629101.1">
    <property type="nucleotide sequence ID" value="NZ_SOAZ01000027.1"/>
</dbReference>